<dbReference type="PANTHER" id="PTHR38050">
    <property type="match status" value="1"/>
</dbReference>
<keyword evidence="6" id="KW-0119">Carbohydrate metabolism</keyword>
<sequence>MTTTRIGAGPPHAGKRRPGRAAHVLRLALAALLLAMAGCGQAPERPSSPPKTSSAAAQDGCAGGARLTAGRHTLTFAGEDRVFLLTLPEGDGPHPVLLNLHGLGSTAREQAAYSRLPRVGGRRGYIVATPQVAKDRLAWTLPHGFGPDDTGFLSALLDRLEQRLCVDRRREFAAGLSYGGAMATALVCGLDGRLAGVAAVGGVNIVRPCRDPQPATLVAFHGTADRVVPYRGGHPLRDAPGDLRKLADLVTLQPVEQVTGGWADALGCPTAATTAPAPGVRLRTWTGCARGARVHLYTISGGGHTWPGPIEVSTLGATNRHLDATRLILDAFDAARPV</sequence>
<evidence type="ECO:0000256" key="1">
    <source>
        <dbReference type="ARBA" id="ARBA00004613"/>
    </source>
</evidence>
<comment type="subcellular location">
    <subcellularLocation>
        <location evidence="1">Secreted</location>
    </subcellularLocation>
</comment>
<evidence type="ECO:0000313" key="10">
    <source>
        <dbReference type="EMBL" id="GGP09542.1"/>
    </source>
</evidence>
<dbReference type="Proteomes" id="UP000660745">
    <property type="component" value="Unassembled WGS sequence"/>
</dbReference>
<dbReference type="GO" id="GO:0030600">
    <property type="term" value="F:feruloyl esterase activity"/>
    <property type="evidence" value="ECO:0007669"/>
    <property type="project" value="InterPro"/>
</dbReference>
<reference evidence="10" key="2">
    <citation type="submission" date="2020-09" db="EMBL/GenBank/DDBJ databases">
        <authorList>
            <person name="Sun Q."/>
            <person name="Zhou Y."/>
        </authorList>
    </citation>
    <scope>NUCLEOTIDE SEQUENCE</scope>
    <source>
        <strain evidence="10">CGMCC 4.7430</strain>
    </source>
</reference>
<feature type="chain" id="PRO_5037480995" evidence="9">
    <location>
        <begin position="43"/>
        <end position="338"/>
    </location>
</feature>
<dbReference type="InterPro" id="IPR029058">
    <property type="entry name" value="AB_hydrolase_fold"/>
</dbReference>
<organism evidence="10 11">
    <name type="scientific">Nonomuraea glycinis</name>
    <dbReference type="NCBI Taxonomy" id="2047744"/>
    <lineage>
        <taxon>Bacteria</taxon>
        <taxon>Bacillati</taxon>
        <taxon>Actinomycetota</taxon>
        <taxon>Actinomycetes</taxon>
        <taxon>Streptosporangiales</taxon>
        <taxon>Streptosporangiaceae</taxon>
        <taxon>Nonomuraea</taxon>
    </lineage>
</organism>
<name>A0A918AAF0_9ACTN</name>
<evidence type="ECO:0000256" key="8">
    <source>
        <dbReference type="SAM" id="MobiDB-lite"/>
    </source>
</evidence>
<feature type="region of interest" description="Disordered" evidence="8">
    <location>
        <begin position="40"/>
        <end position="59"/>
    </location>
</feature>
<dbReference type="PANTHER" id="PTHR38050:SF2">
    <property type="entry name" value="FERULOYL ESTERASE C-RELATED"/>
    <property type="match status" value="1"/>
</dbReference>
<comment type="caution">
    <text evidence="10">The sequence shown here is derived from an EMBL/GenBank/DDBJ whole genome shotgun (WGS) entry which is preliminary data.</text>
</comment>
<evidence type="ECO:0000313" key="11">
    <source>
        <dbReference type="Proteomes" id="UP000660745"/>
    </source>
</evidence>
<dbReference type="GO" id="GO:0005576">
    <property type="term" value="C:extracellular region"/>
    <property type="evidence" value="ECO:0007669"/>
    <property type="project" value="UniProtKB-SubCell"/>
</dbReference>
<dbReference type="InterPro" id="IPR043595">
    <property type="entry name" value="FaeB/C/D"/>
</dbReference>
<dbReference type="AlphaFoldDB" id="A0A918AAF0"/>
<dbReference type="Gene3D" id="3.40.50.1820">
    <property type="entry name" value="alpha/beta hydrolase"/>
    <property type="match status" value="1"/>
</dbReference>
<dbReference type="SUPFAM" id="SSF53474">
    <property type="entry name" value="alpha/beta-Hydrolases"/>
    <property type="match status" value="1"/>
</dbReference>
<evidence type="ECO:0000256" key="2">
    <source>
        <dbReference type="ARBA" id="ARBA00022525"/>
    </source>
</evidence>
<evidence type="ECO:0000256" key="6">
    <source>
        <dbReference type="ARBA" id="ARBA00023277"/>
    </source>
</evidence>
<evidence type="ECO:0000256" key="7">
    <source>
        <dbReference type="ARBA" id="ARBA00023326"/>
    </source>
</evidence>
<keyword evidence="11" id="KW-1185">Reference proteome</keyword>
<dbReference type="RefSeq" id="WP_189140693.1">
    <property type="nucleotide sequence ID" value="NZ_BMNK01000007.1"/>
</dbReference>
<evidence type="ECO:0000256" key="9">
    <source>
        <dbReference type="SAM" id="SignalP"/>
    </source>
</evidence>
<dbReference type="GO" id="GO:0045493">
    <property type="term" value="P:xylan catabolic process"/>
    <property type="evidence" value="ECO:0007669"/>
    <property type="project" value="UniProtKB-KW"/>
</dbReference>
<keyword evidence="2" id="KW-0964">Secreted</keyword>
<accession>A0A918AAF0</accession>
<feature type="signal peptide" evidence="9">
    <location>
        <begin position="1"/>
        <end position="42"/>
    </location>
</feature>
<keyword evidence="3" id="KW-0858">Xylan degradation</keyword>
<evidence type="ECO:0000256" key="3">
    <source>
        <dbReference type="ARBA" id="ARBA00022651"/>
    </source>
</evidence>
<keyword evidence="4 9" id="KW-0732">Signal</keyword>
<keyword evidence="7" id="KW-0624">Polysaccharide degradation</keyword>
<feature type="region of interest" description="Disordered" evidence="8">
    <location>
        <begin position="1"/>
        <end position="20"/>
    </location>
</feature>
<dbReference type="EMBL" id="BMNK01000007">
    <property type="protein sequence ID" value="GGP09542.1"/>
    <property type="molecule type" value="Genomic_DNA"/>
</dbReference>
<evidence type="ECO:0000256" key="4">
    <source>
        <dbReference type="ARBA" id="ARBA00022729"/>
    </source>
</evidence>
<proteinExistence type="predicted"/>
<reference evidence="10" key="1">
    <citation type="journal article" date="2014" name="Int. J. Syst. Evol. Microbiol.">
        <title>Complete genome sequence of Corynebacterium casei LMG S-19264T (=DSM 44701T), isolated from a smear-ripened cheese.</title>
        <authorList>
            <consortium name="US DOE Joint Genome Institute (JGI-PGF)"/>
            <person name="Walter F."/>
            <person name="Albersmeier A."/>
            <person name="Kalinowski J."/>
            <person name="Ruckert C."/>
        </authorList>
    </citation>
    <scope>NUCLEOTIDE SEQUENCE</scope>
    <source>
        <strain evidence="10">CGMCC 4.7430</strain>
    </source>
</reference>
<protein>
    <submittedName>
        <fullName evidence="10">Esterase</fullName>
    </submittedName>
</protein>
<evidence type="ECO:0000256" key="5">
    <source>
        <dbReference type="ARBA" id="ARBA00022801"/>
    </source>
</evidence>
<gene>
    <name evidence="10" type="ORF">GCM10012278_45650</name>
</gene>
<keyword evidence="5" id="KW-0378">Hydrolase</keyword>